<keyword evidence="2" id="KW-1185">Reference proteome</keyword>
<dbReference type="Proteomes" id="UP000825935">
    <property type="component" value="Chromosome 9"/>
</dbReference>
<reference evidence="1" key="1">
    <citation type="submission" date="2021-08" db="EMBL/GenBank/DDBJ databases">
        <title>WGS assembly of Ceratopteris richardii.</title>
        <authorList>
            <person name="Marchant D.B."/>
            <person name="Chen G."/>
            <person name="Jenkins J."/>
            <person name="Shu S."/>
            <person name="Leebens-Mack J."/>
            <person name="Grimwood J."/>
            <person name="Schmutz J."/>
            <person name="Soltis P."/>
            <person name="Soltis D."/>
            <person name="Chen Z.-H."/>
        </authorList>
    </citation>
    <scope>NUCLEOTIDE SEQUENCE</scope>
    <source>
        <strain evidence="1">Whitten #5841</strain>
        <tissue evidence="1">Leaf</tissue>
    </source>
</reference>
<protein>
    <submittedName>
        <fullName evidence="1">Uncharacterized protein</fullName>
    </submittedName>
</protein>
<proteinExistence type="predicted"/>
<organism evidence="1 2">
    <name type="scientific">Ceratopteris richardii</name>
    <name type="common">Triangle waterfern</name>
    <dbReference type="NCBI Taxonomy" id="49495"/>
    <lineage>
        <taxon>Eukaryota</taxon>
        <taxon>Viridiplantae</taxon>
        <taxon>Streptophyta</taxon>
        <taxon>Embryophyta</taxon>
        <taxon>Tracheophyta</taxon>
        <taxon>Polypodiopsida</taxon>
        <taxon>Polypodiidae</taxon>
        <taxon>Polypodiales</taxon>
        <taxon>Pteridineae</taxon>
        <taxon>Pteridaceae</taxon>
        <taxon>Parkerioideae</taxon>
        <taxon>Ceratopteris</taxon>
    </lineage>
</organism>
<accession>A0A8T2U5L9</accession>
<evidence type="ECO:0000313" key="1">
    <source>
        <dbReference type="EMBL" id="KAH7428895.1"/>
    </source>
</evidence>
<sequence>MCTSIQRSFNEEYKQHPNVDIKIRMPKLHKLRKKQNKVVVHLFEGKIKVNIKLQDKGLLDIDKAFDDRSLGT</sequence>
<dbReference type="EMBL" id="CM035414">
    <property type="protein sequence ID" value="KAH7428895.1"/>
    <property type="molecule type" value="Genomic_DNA"/>
</dbReference>
<evidence type="ECO:0000313" key="2">
    <source>
        <dbReference type="Proteomes" id="UP000825935"/>
    </source>
</evidence>
<name>A0A8T2U5L9_CERRI</name>
<gene>
    <name evidence="1" type="ORF">KP509_09G022400</name>
</gene>
<comment type="caution">
    <text evidence="1">The sequence shown here is derived from an EMBL/GenBank/DDBJ whole genome shotgun (WGS) entry which is preliminary data.</text>
</comment>
<dbReference type="AlphaFoldDB" id="A0A8T2U5L9"/>